<dbReference type="PANTHER" id="PTHR32319:SF0">
    <property type="entry name" value="BACTERIAL HEMOLYSIN-LIKE PROTEIN"/>
    <property type="match status" value="1"/>
</dbReference>
<dbReference type="SUPFAM" id="SSF53335">
    <property type="entry name" value="S-adenosyl-L-methionine-dependent methyltransferases"/>
    <property type="match status" value="1"/>
</dbReference>
<dbReference type="RefSeq" id="WP_054969696.1">
    <property type="nucleotide sequence ID" value="NZ_LJCO01000054.1"/>
</dbReference>
<dbReference type="CDD" id="cd02440">
    <property type="entry name" value="AdoMet_MTases"/>
    <property type="match status" value="1"/>
</dbReference>
<reference evidence="5 6" key="1">
    <citation type="submission" date="2015-09" db="EMBL/GenBank/DDBJ databases">
        <title>Draft genome sequence of Alicyclobacillus ferrooxydans DSM 22381.</title>
        <authorList>
            <person name="Hemp J."/>
        </authorList>
    </citation>
    <scope>NUCLEOTIDE SEQUENCE [LARGE SCALE GENOMIC DNA]</scope>
    <source>
        <strain evidence="5 6">TC-34</strain>
    </source>
</reference>
<protein>
    <recommendedName>
        <fullName evidence="4">RNA-binding S4 domain-containing protein</fullName>
    </recommendedName>
</protein>
<dbReference type="PROSITE" id="PS50889">
    <property type="entry name" value="S4"/>
    <property type="match status" value="1"/>
</dbReference>
<dbReference type="Gene3D" id="3.10.290.10">
    <property type="entry name" value="RNA-binding S4 domain"/>
    <property type="match status" value="1"/>
</dbReference>
<keyword evidence="6" id="KW-1185">Reference proteome</keyword>
<dbReference type="Pfam" id="PF01479">
    <property type="entry name" value="S4"/>
    <property type="match status" value="1"/>
</dbReference>
<dbReference type="PANTHER" id="PTHR32319">
    <property type="entry name" value="BACTERIAL HEMOLYSIN-LIKE PROTEIN"/>
    <property type="match status" value="1"/>
</dbReference>
<dbReference type="STRING" id="471514.AN477_13570"/>
<dbReference type="InterPro" id="IPR036986">
    <property type="entry name" value="S4_RNA-bd_sf"/>
</dbReference>
<comment type="caution">
    <text evidence="5">The sequence shown here is derived from an EMBL/GenBank/DDBJ whole genome shotgun (WGS) entry which is preliminary data.</text>
</comment>
<dbReference type="GO" id="GO:0008168">
    <property type="term" value="F:methyltransferase activity"/>
    <property type="evidence" value="ECO:0007669"/>
    <property type="project" value="InterPro"/>
</dbReference>
<dbReference type="AlphaFoldDB" id="A0A0P9EW34"/>
<evidence type="ECO:0000256" key="3">
    <source>
        <dbReference type="PROSITE-ProRule" id="PRU00182"/>
    </source>
</evidence>
<dbReference type="EMBL" id="LJCO01000054">
    <property type="protein sequence ID" value="KPV43263.1"/>
    <property type="molecule type" value="Genomic_DNA"/>
</dbReference>
<dbReference type="InterPro" id="IPR004538">
    <property type="entry name" value="Hemolysin_A/TlyA"/>
</dbReference>
<feature type="domain" description="RNA-binding S4" evidence="4">
    <location>
        <begin position="5"/>
        <end position="68"/>
    </location>
</feature>
<dbReference type="Gene3D" id="3.40.50.150">
    <property type="entry name" value="Vaccinia Virus protein VP39"/>
    <property type="match status" value="1"/>
</dbReference>
<gene>
    <name evidence="5" type="ORF">AN477_13570</name>
</gene>
<accession>A0A0P9EW34</accession>
<sequence length="301" mass="32597">MAGKIRLDVLLHQRGLFPSREAARRAVMAGLVKHGEEVLDKPGLQVKEDLQIAVDKPLHPYVGRGGLKLEKALAAFALDIGGAVVIDVGASTGGFTDCALQHGAAHVYSVDVGYGQLAWKLRADERVTVMERTNFRHVDPFVFDPKPSFAVMDVSFISAGLLFPKLVEVLRVPFTIVSLVKPQFEAGREDVGKGGIVRDRLVHERVLREHADMGEKLGLVLRGLTYSPVTGGDGNIEYLSWWESKGNLQSNDKAQSAEEPDDLPAKAAGIPIISAAEVAQVVHDAWNSLSEQGKGHSEPES</sequence>
<dbReference type="InterPro" id="IPR047048">
    <property type="entry name" value="TlyA"/>
</dbReference>
<dbReference type="Proteomes" id="UP000050482">
    <property type="component" value="Unassembled WGS sequence"/>
</dbReference>
<evidence type="ECO:0000259" key="4">
    <source>
        <dbReference type="SMART" id="SM00363"/>
    </source>
</evidence>
<dbReference type="Pfam" id="PF01728">
    <property type="entry name" value="FtsJ"/>
    <property type="match status" value="1"/>
</dbReference>
<evidence type="ECO:0000313" key="5">
    <source>
        <dbReference type="EMBL" id="KPV43263.1"/>
    </source>
</evidence>
<evidence type="ECO:0000256" key="2">
    <source>
        <dbReference type="ARBA" id="ARBA00029460"/>
    </source>
</evidence>
<organism evidence="5 6">
    <name type="scientific">Alicyclobacillus ferrooxydans</name>
    <dbReference type="NCBI Taxonomy" id="471514"/>
    <lineage>
        <taxon>Bacteria</taxon>
        <taxon>Bacillati</taxon>
        <taxon>Bacillota</taxon>
        <taxon>Bacilli</taxon>
        <taxon>Bacillales</taxon>
        <taxon>Alicyclobacillaceae</taxon>
        <taxon>Alicyclobacillus</taxon>
    </lineage>
</organism>
<dbReference type="PATRIC" id="fig|471514.4.peg.1418"/>
<dbReference type="GO" id="GO:0003723">
    <property type="term" value="F:RNA binding"/>
    <property type="evidence" value="ECO:0007669"/>
    <property type="project" value="UniProtKB-KW"/>
</dbReference>
<keyword evidence="1 3" id="KW-0694">RNA-binding</keyword>
<dbReference type="SUPFAM" id="SSF55174">
    <property type="entry name" value="Alpha-L RNA-binding motif"/>
    <property type="match status" value="1"/>
</dbReference>
<dbReference type="OrthoDB" id="9784736at2"/>
<evidence type="ECO:0000313" key="6">
    <source>
        <dbReference type="Proteomes" id="UP000050482"/>
    </source>
</evidence>
<proteinExistence type="inferred from homology"/>
<comment type="similarity">
    <text evidence="2">Belongs to the TlyA family.</text>
</comment>
<dbReference type="CDD" id="cd00165">
    <property type="entry name" value="S4"/>
    <property type="match status" value="1"/>
</dbReference>
<dbReference type="GO" id="GO:0032259">
    <property type="term" value="P:methylation"/>
    <property type="evidence" value="ECO:0007669"/>
    <property type="project" value="InterPro"/>
</dbReference>
<dbReference type="InterPro" id="IPR002942">
    <property type="entry name" value="S4_RNA-bd"/>
</dbReference>
<evidence type="ECO:0000256" key="1">
    <source>
        <dbReference type="ARBA" id="ARBA00022884"/>
    </source>
</evidence>
<name>A0A0P9EW34_9BACL</name>
<dbReference type="SMART" id="SM00363">
    <property type="entry name" value="S4"/>
    <property type="match status" value="1"/>
</dbReference>
<dbReference type="PIRSF" id="PIRSF005578">
    <property type="entry name" value="TlyA"/>
    <property type="match status" value="1"/>
</dbReference>
<dbReference type="InterPro" id="IPR002877">
    <property type="entry name" value="RNA_MeTrfase_FtsJ_dom"/>
</dbReference>
<dbReference type="NCBIfam" id="TIGR00478">
    <property type="entry name" value="tly"/>
    <property type="match status" value="1"/>
</dbReference>
<dbReference type="InterPro" id="IPR029063">
    <property type="entry name" value="SAM-dependent_MTases_sf"/>
</dbReference>